<gene>
    <name evidence="1" type="ORF">L9F63_008007</name>
</gene>
<keyword evidence="2" id="KW-1185">Reference proteome</keyword>
<comment type="caution">
    <text evidence="1">The sequence shown here is derived from an EMBL/GenBank/DDBJ whole genome shotgun (WGS) entry which is preliminary data.</text>
</comment>
<evidence type="ECO:0000313" key="2">
    <source>
        <dbReference type="Proteomes" id="UP001233999"/>
    </source>
</evidence>
<protein>
    <submittedName>
        <fullName evidence="1">Uncharacterized protein</fullName>
    </submittedName>
</protein>
<name>A0AAD7Z5Z8_DIPPU</name>
<dbReference type="EMBL" id="JASPKZ010010258">
    <property type="protein sequence ID" value="KAJ9574820.1"/>
    <property type="molecule type" value="Genomic_DNA"/>
</dbReference>
<proteinExistence type="predicted"/>
<dbReference type="AlphaFoldDB" id="A0AAD7Z5Z8"/>
<organism evidence="1 2">
    <name type="scientific">Diploptera punctata</name>
    <name type="common">Pacific beetle cockroach</name>
    <dbReference type="NCBI Taxonomy" id="6984"/>
    <lineage>
        <taxon>Eukaryota</taxon>
        <taxon>Metazoa</taxon>
        <taxon>Ecdysozoa</taxon>
        <taxon>Arthropoda</taxon>
        <taxon>Hexapoda</taxon>
        <taxon>Insecta</taxon>
        <taxon>Pterygota</taxon>
        <taxon>Neoptera</taxon>
        <taxon>Polyneoptera</taxon>
        <taxon>Dictyoptera</taxon>
        <taxon>Blattodea</taxon>
        <taxon>Blaberoidea</taxon>
        <taxon>Blaberidae</taxon>
        <taxon>Diplopterinae</taxon>
        <taxon>Diploptera</taxon>
    </lineage>
</organism>
<accession>A0AAD7Z5Z8</accession>
<reference evidence="1" key="1">
    <citation type="journal article" date="2023" name="IScience">
        <title>Live-bearing cockroach genome reveals convergent evolutionary mechanisms linked to viviparity in insects and beyond.</title>
        <authorList>
            <person name="Fouks B."/>
            <person name="Harrison M.C."/>
            <person name="Mikhailova A.A."/>
            <person name="Marchal E."/>
            <person name="English S."/>
            <person name="Carruthers M."/>
            <person name="Jennings E.C."/>
            <person name="Chiamaka E.L."/>
            <person name="Frigard R.A."/>
            <person name="Pippel M."/>
            <person name="Attardo G.M."/>
            <person name="Benoit J.B."/>
            <person name="Bornberg-Bauer E."/>
            <person name="Tobe S.S."/>
        </authorList>
    </citation>
    <scope>NUCLEOTIDE SEQUENCE</scope>
    <source>
        <strain evidence="1">Stay&amp;Tobe</strain>
    </source>
</reference>
<dbReference type="Proteomes" id="UP001233999">
    <property type="component" value="Unassembled WGS sequence"/>
</dbReference>
<feature type="non-terminal residue" evidence="1">
    <location>
        <position position="1"/>
    </location>
</feature>
<feature type="non-terminal residue" evidence="1">
    <location>
        <position position="65"/>
    </location>
</feature>
<evidence type="ECO:0000313" key="1">
    <source>
        <dbReference type="EMBL" id="KAJ9574820.1"/>
    </source>
</evidence>
<sequence>SKRNIHEITPAQAFITSVTGFITCLLNGDGYPHPESMLGYKVNAITLEQKPRNLHSRRTESRKAK</sequence>
<reference evidence="1" key="2">
    <citation type="submission" date="2023-05" db="EMBL/GenBank/DDBJ databases">
        <authorList>
            <person name="Fouks B."/>
        </authorList>
    </citation>
    <scope>NUCLEOTIDE SEQUENCE</scope>
    <source>
        <strain evidence="1">Stay&amp;Tobe</strain>
        <tissue evidence="1">Testes</tissue>
    </source>
</reference>